<dbReference type="AlphaFoldDB" id="A0A0A0B5V6"/>
<accession>A0A0A0B5V6</accession>
<reference evidence="3 4" key="1">
    <citation type="submission" date="2013-10" db="EMBL/GenBank/DDBJ databases">
        <authorList>
            <person name="Wang G."/>
            <person name="Zhuang W."/>
        </authorList>
    </citation>
    <scope>NUCLEOTIDE SEQUENCE [LARGE SCALE GENOMIC DNA]</scope>
    <source>
        <strain evidence="3 4">DSM 20118</strain>
    </source>
</reference>
<dbReference type="Proteomes" id="UP000029833">
    <property type="component" value="Unassembled WGS sequence"/>
</dbReference>
<dbReference type="PANTHER" id="PTHR36151:SF3">
    <property type="entry name" value="ER-BOUND OXYGENASE MPAB_MPAB'_RUBBER OXYGENASE CATALYTIC DOMAIN-CONTAINING PROTEIN"/>
    <property type="match status" value="1"/>
</dbReference>
<proteinExistence type="predicted"/>
<name>A0A0A0B5V6_9CELL</name>
<protein>
    <recommendedName>
        <fullName evidence="2">ER-bound oxygenase mpaB/mpaB'/Rubber oxygenase catalytic domain-containing protein</fullName>
    </recommendedName>
</protein>
<dbReference type="Pfam" id="PF09995">
    <property type="entry name" value="MPAB_Lcp_cat"/>
    <property type="match status" value="1"/>
</dbReference>
<feature type="domain" description="ER-bound oxygenase mpaB/mpaB'/Rubber oxygenase catalytic" evidence="2">
    <location>
        <begin position="30"/>
        <end position="262"/>
    </location>
</feature>
<sequence length="292" mass="31507">MPPLSTFFPAAPERGRPGDPGLFGPGSAAWRIGRERVLLASGPAALLLQVAHPLVAAGVAAHSDFTGDPLTRLRGTLDAVLTVTFGDSVQVRDAARHVALRHRVVQGTLPVATGSLPAGTPYRAADRDLGLWVFATLVWTSVEVTDGFARPVSGAERDAYYRDMRRVGHHFGVPDAVLPDDYAALERYVEDQVAHVLAVGPTASRLAEQILSPDPPLVAAPARPLPALLAAGVLPEAVRDAYGLPWRQRERLVFRAAQHATRRALPLLPARPRFWPHYLVATDRVQPGDDRT</sequence>
<feature type="region of interest" description="Disordered" evidence="1">
    <location>
        <begin position="1"/>
        <end position="22"/>
    </location>
</feature>
<dbReference type="RefSeq" id="WP_052104475.1">
    <property type="nucleotide sequence ID" value="NZ_AXNT01000179.1"/>
</dbReference>
<evidence type="ECO:0000259" key="2">
    <source>
        <dbReference type="Pfam" id="PF09995"/>
    </source>
</evidence>
<dbReference type="EMBL" id="AXNT01000179">
    <property type="protein sequence ID" value="KGM00666.1"/>
    <property type="molecule type" value="Genomic_DNA"/>
</dbReference>
<organism evidence="3 4">
    <name type="scientific">Cellulomonas cellasea DSM 20118</name>
    <dbReference type="NCBI Taxonomy" id="1408250"/>
    <lineage>
        <taxon>Bacteria</taxon>
        <taxon>Bacillati</taxon>
        <taxon>Actinomycetota</taxon>
        <taxon>Actinomycetes</taxon>
        <taxon>Micrococcales</taxon>
        <taxon>Cellulomonadaceae</taxon>
        <taxon>Cellulomonas</taxon>
    </lineage>
</organism>
<dbReference type="GO" id="GO:0016491">
    <property type="term" value="F:oxidoreductase activity"/>
    <property type="evidence" value="ECO:0007669"/>
    <property type="project" value="InterPro"/>
</dbReference>
<evidence type="ECO:0000313" key="4">
    <source>
        <dbReference type="Proteomes" id="UP000029833"/>
    </source>
</evidence>
<dbReference type="InterPro" id="IPR018713">
    <property type="entry name" value="MPAB/Lcp_cat_dom"/>
</dbReference>
<gene>
    <name evidence="3" type="ORF">Q760_06870</name>
</gene>
<dbReference type="PANTHER" id="PTHR36151">
    <property type="entry name" value="BLR2777 PROTEIN"/>
    <property type="match status" value="1"/>
</dbReference>
<evidence type="ECO:0000256" key="1">
    <source>
        <dbReference type="SAM" id="MobiDB-lite"/>
    </source>
</evidence>
<evidence type="ECO:0000313" key="3">
    <source>
        <dbReference type="EMBL" id="KGM00666.1"/>
    </source>
</evidence>
<dbReference type="OrthoDB" id="3422701at2"/>
<keyword evidence="4" id="KW-1185">Reference proteome</keyword>
<comment type="caution">
    <text evidence="3">The sequence shown here is derived from an EMBL/GenBank/DDBJ whole genome shotgun (WGS) entry which is preliminary data.</text>
</comment>